<keyword evidence="8" id="KW-1185">Reference proteome</keyword>
<keyword evidence="2 5" id="KW-0349">Heme</keyword>
<feature type="signal peptide" evidence="6">
    <location>
        <begin position="1"/>
        <end position="22"/>
    </location>
</feature>
<evidence type="ECO:0000313" key="8">
    <source>
        <dbReference type="Proteomes" id="UP000194450"/>
    </source>
</evidence>
<dbReference type="InterPro" id="IPR012292">
    <property type="entry name" value="Globin/Proto"/>
</dbReference>
<dbReference type="SUPFAM" id="SSF46458">
    <property type="entry name" value="Globin-like"/>
    <property type="match status" value="1"/>
</dbReference>
<name>A0A1Y6EMM5_9GAMM</name>
<sequence length="140" mass="15430">MIFKTRLIAVMLLMGLSGSVQADDSLYQELGGKEGISNVMAEMLYELAGDDRIADQFADTDIDRLHQMLTEQVCEISGGPCTYTGEDMVKIHTGLNITNADFNALVENLIIAMEREEIPTTAQNRLLSLLADMHHEVVGL</sequence>
<dbReference type="Pfam" id="PF01152">
    <property type="entry name" value="Bac_globin"/>
    <property type="match status" value="1"/>
</dbReference>
<keyword evidence="1" id="KW-0813">Transport</keyword>
<dbReference type="CDD" id="cd00454">
    <property type="entry name" value="TrHb1_N"/>
    <property type="match status" value="1"/>
</dbReference>
<evidence type="ECO:0000256" key="1">
    <source>
        <dbReference type="ARBA" id="ARBA00022448"/>
    </source>
</evidence>
<keyword evidence="3 5" id="KW-0479">Metal-binding</keyword>
<accession>A0A1Y6EMM5</accession>
<feature type="chain" id="PRO_5012961128" evidence="6">
    <location>
        <begin position="23"/>
        <end position="140"/>
    </location>
</feature>
<dbReference type="EMBL" id="FXWH01000001">
    <property type="protein sequence ID" value="SMQ63908.1"/>
    <property type="molecule type" value="Genomic_DNA"/>
</dbReference>
<dbReference type="InterPro" id="IPR001486">
    <property type="entry name" value="Hemoglobin_trunc"/>
</dbReference>
<dbReference type="GO" id="GO:0020037">
    <property type="term" value="F:heme binding"/>
    <property type="evidence" value="ECO:0007669"/>
    <property type="project" value="InterPro"/>
</dbReference>
<evidence type="ECO:0000256" key="6">
    <source>
        <dbReference type="SAM" id="SignalP"/>
    </source>
</evidence>
<dbReference type="Proteomes" id="UP000194450">
    <property type="component" value="Unassembled WGS sequence"/>
</dbReference>
<evidence type="ECO:0000256" key="2">
    <source>
        <dbReference type="ARBA" id="ARBA00022617"/>
    </source>
</evidence>
<evidence type="ECO:0000256" key="4">
    <source>
        <dbReference type="ARBA" id="ARBA00023004"/>
    </source>
</evidence>
<dbReference type="GO" id="GO:0019825">
    <property type="term" value="F:oxygen binding"/>
    <property type="evidence" value="ECO:0007669"/>
    <property type="project" value="InterPro"/>
</dbReference>
<keyword evidence="6" id="KW-0732">Signal</keyword>
<dbReference type="Gene3D" id="1.10.490.10">
    <property type="entry name" value="Globins"/>
    <property type="match status" value="1"/>
</dbReference>
<dbReference type="GO" id="GO:0046872">
    <property type="term" value="F:metal ion binding"/>
    <property type="evidence" value="ECO:0007669"/>
    <property type="project" value="UniProtKB-KW"/>
</dbReference>
<proteinExistence type="predicted"/>
<protein>
    <submittedName>
        <fullName evidence="7">Hemoglobin</fullName>
    </submittedName>
</protein>
<evidence type="ECO:0000313" key="7">
    <source>
        <dbReference type="EMBL" id="SMQ63908.1"/>
    </source>
</evidence>
<evidence type="ECO:0000256" key="3">
    <source>
        <dbReference type="ARBA" id="ARBA00022723"/>
    </source>
</evidence>
<gene>
    <name evidence="7" type="ORF">SAMN06297229_0933</name>
</gene>
<reference evidence="8" key="1">
    <citation type="submission" date="2017-04" db="EMBL/GenBank/DDBJ databases">
        <authorList>
            <person name="Varghese N."/>
            <person name="Submissions S."/>
        </authorList>
    </citation>
    <scope>NUCLEOTIDE SEQUENCE [LARGE SCALE GENOMIC DNA]</scope>
</reference>
<feature type="binding site" description="distal binding residue" evidence="5">
    <location>
        <position position="135"/>
    </location>
    <ligand>
        <name>heme</name>
        <dbReference type="ChEBI" id="CHEBI:30413"/>
    </ligand>
    <ligandPart>
        <name>Fe</name>
        <dbReference type="ChEBI" id="CHEBI:18248"/>
    </ligandPart>
</feature>
<dbReference type="InterPro" id="IPR009050">
    <property type="entry name" value="Globin-like_sf"/>
</dbReference>
<organism evidence="7 8">
    <name type="scientific">Pseudidiomarina planktonica</name>
    <dbReference type="NCBI Taxonomy" id="1323738"/>
    <lineage>
        <taxon>Bacteria</taxon>
        <taxon>Pseudomonadati</taxon>
        <taxon>Pseudomonadota</taxon>
        <taxon>Gammaproteobacteria</taxon>
        <taxon>Alteromonadales</taxon>
        <taxon>Idiomarinaceae</taxon>
        <taxon>Pseudidiomarina</taxon>
    </lineage>
</organism>
<keyword evidence="4 5" id="KW-0408">Iron</keyword>
<evidence type="ECO:0000256" key="5">
    <source>
        <dbReference type="PIRSR" id="PIRSR601486-1"/>
    </source>
</evidence>
<dbReference type="AlphaFoldDB" id="A0A1Y6EMM5"/>
<dbReference type="RefSeq" id="WP_198677986.1">
    <property type="nucleotide sequence ID" value="NZ_FXWH01000001.1"/>
</dbReference>
<feature type="binding site" description="distal binding residue" evidence="5">
    <location>
        <position position="92"/>
    </location>
    <ligand>
        <name>heme</name>
        <dbReference type="ChEBI" id="CHEBI:30413"/>
    </ligand>
    <ligandPart>
        <name>Fe</name>
        <dbReference type="ChEBI" id="CHEBI:18248"/>
    </ligandPart>
</feature>